<keyword evidence="4" id="KW-1185">Reference proteome</keyword>
<proteinExistence type="predicted"/>
<sequence length="122" mass="13478">MNPDHHPDHDRDLRDAFAQQRRSDHEQAPAWNPDVLRAPSKKETRRLPMWLPITAAVAACALLSLVWLRDEVKTSPTPDLAALPEFFAPQGEPLFASLDSGSGSSAMPSDSLLPVYLTIQLP</sequence>
<gene>
    <name evidence="3" type="ORF">BGE01nite_22340</name>
</gene>
<evidence type="ECO:0000256" key="2">
    <source>
        <dbReference type="SAM" id="Phobius"/>
    </source>
</evidence>
<dbReference type="EMBL" id="BKAG01000013">
    <property type="protein sequence ID" value="GEP42943.1"/>
    <property type="molecule type" value="Genomic_DNA"/>
</dbReference>
<keyword evidence="2" id="KW-0472">Membrane</keyword>
<keyword evidence="2" id="KW-0812">Transmembrane</keyword>
<comment type="caution">
    <text evidence="3">The sequence shown here is derived from an EMBL/GenBank/DDBJ whole genome shotgun (WGS) entry which is preliminary data.</text>
</comment>
<reference evidence="3 4" key="1">
    <citation type="submission" date="2019-07" db="EMBL/GenBank/DDBJ databases">
        <title>Whole genome shotgun sequence of Brevifollis gellanilyticus NBRC 108608.</title>
        <authorList>
            <person name="Hosoyama A."/>
            <person name="Uohara A."/>
            <person name="Ohji S."/>
            <person name="Ichikawa N."/>
        </authorList>
    </citation>
    <scope>NUCLEOTIDE SEQUENCE [LARGE SCALE GENOMIC DNA]</scope>
    <source>
        <strain evidence="3 4">NBRC 108608</strain>
    </source>
</reference>
<keyword evidence="2" id="KW-1133">Transmembrane helix</keyword>
<evidence type="ECO:0000256" key="1">
    <source>
        <dbReference type="SAM" id="MobiDB-lite"/>
    </source>
</evidence>
<dbReference type="Proteomes" id="UP000321577">
    <property type="component" value="Unassembled WGS sequence"/>
</dbReference>
<name>A0A512M883_9BACT</name>
<dbReference type="AlphaFoldDB" id="A0A512M883"/>
<feature type="transmembrane region" description="Helical" evidence="2">
    <location>
        <begin position="47"/>
        <end position="68"/>
    </location>
</feature>
<feature type="compositionally biased region" description="Basic and acidic residues" evidence="1">
    <location>
        <begin position="1"/>
        <end position="27"/>
    </location>
</feature>
<organism evidence="3 4">
    <name type="scientific">Brevifollis gellanilyticus</name>
    <dbReference type="NCBI Taxonomy" id="748831"/>
    <lineage>
        <taxon>Bacteria</taxon>
        <taxon>Pseudomonadati</taxon>
        <taxon>Verrucomicrobiota</taxon>
        <taxon>Verrucomicrobiia</taxon>
        <taxon>Verrucomicrobiales</taxon>
        <taxon>Verrucomicrobiaceae</taxon>
    </lineage>
</organism>
<protein>
    <submittedName>
        <fullName evidence="3">Uncharacterized protein</fullName>
    </submittedName>
</protein>
<dbReference type="RefSeq" id="WP_146850525.1">
    <property type="nucleotide sequence ID" value="NZ_BKAG01000013.1"/>
</dbReference>
<evidence type="ECO:0000313" key="3">
    <source>
        <dbReference type="EMBL" id="GEP42943.1"/>
    </source>
</evidence>
<feature type="region of interest" description="Disordered" evidence="1">
    <location>
        <begin position="1"/>
        <end position="32"/>
    </location>
</feature>
<evidence type="ECO:0000313" key="4">
    <source>
        <dbReference type="Proteomes" id="UP000321577"/>
    </source>
</evidence>
<accession>A0A512M883</accession>